<evidence type="ECO:0000313" key="1">
    <source>
        <dbReference type="EMBL" id="GAG33269.1"/>
    </source>
</evidence>
<dbReference type="EMBL" id="BARS01045485">
    <property type="protein sequence ID" value="GAG33269.1"/>
    <property type="molecule type" value="Genomic_DNA"/>
</dbReference>
<name>X0WQK3_9ZZZZ</name>
<protein>
    <submittedName>
        <fullName evidence="1">Uncharacterized protein</fullName>
    </submittedName>
</protein>
<organism evidence="1">
    <name type="scientific">marine sediment metagenome</name>
    <dbReference type="NCBI Taxonomy" id="412755"/>
    <lineage>
        <taxon>unclassified sequences</taxon>
        <taxon>metagenomes</taxon>
        <taxon>ecological metagenomes</taxon>
    </lineage>
</organism>
<comment type="caution">
    <text evidence="1">The sequence shown here is derived from an EMBL/GenBank/DDBJ whole genome shotgun (WGS) entry which is preliminary data.</text>
</comment>
<dbReference type="AlphaFoldDB" id="X0WQK3"/>
<proteinExistence type="predicted"/>
<reference evidence="1" key="1">
    <citation type="journal article" date="2014" name="Front. Microbiol.">
        <title>High frequency of phylogenetically diverse reductive dehalogenase-homologous genes in deep subseafloor sedimentary metagenomes.</title>
        <authorList>
            <person name="Kawai M."/>
            <person name="Futagami T."/>
            <person name="Toyoda A."/>
            <person name="Takaki Y."/>
            <person name="Nishi S."/>
            <person name="Hori S."/>
            <person name="Arai W."/>
            <person name="Tsubouchi T."/>
            <person name="Morono Y."/>
            <person name="Uchiyama I."/>
            <person name="Ito T."/>
            <person name="Fujiyama A."/>
            <person name="Inagaki F."/>
            <person name="Takami H."/>
        </authorList>
    </citation>
    <scope>NUCLEOTIDE SEQUENCE</scope>
    <source>
        <strain evidence="1">Expedition CK06-06</strain>
    </source>
</reference>
<gene>
    <name evidence="1" type="ORF">S01H1_68582</name>
</gene>
<sequence length="45" mass="5330">MVDTFYCETRKALVPKDELYCKYACELVTNPNCPKTFKYENMDLT</sequence>
<accession>X0WQK3</accession>